<reference evidence="2 3" key="1">
    <citation type="journal article" date="2015" name="Genome Announc.">
        <title>Draft Genome Sequence of Filamentous Marine Cyanobacterium Lyngbya confervoides Strain BDU141951.</title>
        <authorList>
            <person name="Chandrababunaidu M.M."/>
            <person name="Sen D."/>
            <person name="Tripathy S."/>
        </authorList>
    </citation>
    <scope>NUCLEOTIDE SEQUENCE [LARGE SCALE GENOMIC DNA]</scope>
    <source>
        <strain evidence="2 3">BDU141951</strain>
    </source>
</reference>
<gene>
    <name evidence="2" type="ORF">QQ91_0018220</name>
</gene>
<organism evidence="2 3">
    <name type="scientific">Lyngbya confervoides BDU141951</name>
    <dbReference type="NCBI Taxonomy" id="1574623"/>
    <lineage>
        <taxon>Bacteria</taxon>
        <taxon>Bacillati</taxon>
        <taxon>Cyanobacteriota</taxon>
        <taxon>Cyanophyceae</taxon>
        <taxon>Oscillatoriophycideae</taxon>
        <taxon>Oscillatoriales</taxon>
        <taxon>Microcoleaceae</taxon>
        <taxon>Lyngbya</taxon>
    </lineage>
</organism>
<dbReference type="AlphaFoldDB" id="A0ABD4T866"/>
<evidence type="ECO:0000313" key="2">
    <source>
        <dbReference type="EMBL" id="MCM1984761.1"/>
    </source>
</evidence>
<accession>A0ABD4T866</accession>
<proteinExistence type="predicted"/>
<dbReference type="InterPro" id="IPR043519">
    <property type="entry name" value="NT_sf"/>
</dbReference>
<dbReference type="EMBL" id="JTHE03000104">
    <property type="protein sequence ID" value="MCM1984761.1"/>
    <property type="molecule type" value="Genomic_DNA"/>
</dbReference>
<dbReference type="Gene3D" id="3.30.460.10">
    <property type="entry name" value="Beta Polymerase, domain 2"/>
    <property type="match status" value="1"/>
</dbReference>
<dbReference type="Pfam" id="PF18765">
    <property type="entry name" value="Polbeta"/>
    <property type="match status" value="1"/>
</dbReference>
<evidence type="ECO:0000259" key="1">
    <source>
        <dbReference type="Pfam" id="PF18765"/>
    </source>
</evidence>
<feature type="domain" description="Polymerase beta nucleotidyltransferase" evidence="1">
    <location>
        <begin position="42"/>
        <end position="121"/>
    </location>
</feature>
<dbReference type="Proteomes" id="UP000031561">
    <property type="component" value="Unassembled WGS sequence"/>
</dbReference>
<evidence type="ECO:0000313" key="3">
    <source>
        <dbReference type="Proteomes" id="UP000031561"/>
    </source>
</evidence>
<protein>
    <submittedName>
        <fullName evidence="2">Nucleotidyltransferase domain-containing protein</fullName>
    </submittedName>
</protein>
<dbReference type="InterPro" id="IPR024700">
    <property type="entry name" value="UCP020217"/>
</dbReference>
<dbReference type="CDD" id="cd05403">
    <property type="entry name" value="NT_KNTase_like"/>
    <property type="match status" value="1"/>
</dbReference>
<dbReference type="RefSeq" id="WP_166277006.1">
    <property type="nucleotide sequence ID" value="NZ_JTHE03000104.1"/>
</dbReference>
<keyword evidence="3" id="KW-1185">Reference proteome</keyword>
<dbReference type="SUPFAM" id="SSF81301">
    <property type="entry name" value="Nucleotidyltransferase"/>
    <property type="match status" value="1"/>
</dbReference>
<sequence length="122" mass="14005">MVELSHTELAQYRATAQRRQTAHAQQQVQRQRQGWQVARQAARVLKQEFGVQQVWLFGSMLEARRVRLELDIDLAVAGLADDRYLEAVAQLLDLSAFAVDVVQMEHAKPRLREVIEQQGVEL</sequence>
<dbReference type="InterPro" id="IPR041633">
    <property type="entry name" value="Polbeta"/>
</dbReference>
<name>A0ABD4T866_9CYAN</name>
<comment type="caution">
    <text evidence="2">The sequence shown here is derived from an EMBL/GenBank/DDBJ whole genome shotgun (WGS) entry which is preliminary data.</text>
</comment>
<dbReference type="PIRSF" id="PIRSF020217">
    <property type="entry name" value="UCP020217"/>
    <property type="match status" value="1"/>
</dbReference>